<proteinExistence type="predicted"/>
<dbReference type="HOGENOM" id="CLU_243603_0_0_12"/>
<gene>
    <name evidence="5" type="ordered locus">Spica_1053</name>
</gene>
<dbReference type="KEGG" id="scd:Spica_1053"/>
<dbReference type="Gene3D" id="2.60.40.10">
    <property type="entry name" value="Immunoglobulins"/>
    <property type="match status" value="1"/>
</dbReference>
<dbReference type="eggNOG" id="COG2208">
    <property type="taxonomic scope" value="Bacteria"/>
</dbReference>
<keyword evidence="2" id="KW-1133">Transmembrane helix</keyword>
<dbReference type="PANTHER" id="PTHR43156:SF2">
    <property type="entry name" value="STAGE II SPORULATION PROTEIN E"/>
    <property type="match status" value="1"/>
</dbReference>
<feature type="transmembrane region" description="Helical" evidence="2">
    <location>
        <begin position="749"/>
        <end position="773"/>
    </location>
</feature>
<dbReference type="PROSITE" id="PS50885">
    <property type="entry name" value="HAMP"/>
    <property type="match status" value="1"/>
</dbReference>
<feature type="transmembrane region" description="Helical" evidence="2">
    <location>
        <begin position="1077"/>
        <end position="1103"/>
    </location>
</feature>
<dbReference type="Gene3D" id="2.120.10.10">
    <property type="match status" value="1"/>
</dbReference>
<accession>F8EXH5</accession>
<keyword evidence="6" id="KW-1185">Reference proteome</keyword>
<evidence type="ECO:0000259" key="3">
    <source>
        <dbReference type="PROSITE" id="PS50853"/>
    </source>
</evidence>
<name>F8EXH5_GRAC1</name>
<evidence type="ECO:0000313" key="6">
    <source>
        <dbReference type="Proteomes" id="UP000000503"/>
    </source>
</evidence>
<keyword evidence="2" id="KW-0472">Membrane</keyword>
<feature type="domain" description="HAMP" evidence="4">
    <location>
        <begin position="1096"/>
        <end position="1153"/>
    </location>
</feature>
<evidence type="ECO:0000256" key="1">
    <source>
        <dbReference type="ARBA" id="ARBA00022801"/>
    </source>
</evidence>
<dbReference type="Proteomes" id="UP000000503">
    <property type="component" value="Chromosome"/>
</dbReference>
<dbReference type="SMART" id="SM00304">
    <property type="entry name" value="HAMP"/>
    <property type="match status" value="1"/>
</dbReference>
<dbReference type="InterPro" id="IPR052016">
    <property type="entry name" value="Bact_Sigma-Reg"/>
</dbReference>
<keyword evidence="2" id="KW-0812">Transmembrane</keyword>
<dbReference type="GO" id="GO:0016791">
    <property type="term" value="F:phosphatase activity"/>
    <property type="evidence" value="ECO:0007669"/>
    <property type="project" value="TreeGrafter"/>
</dbReference>
<dbReference type="InterPro" id="IPR013783">
    <property type="entry name" value="Ig-like_fold"/>
</dbReference>
<dbReference type="GO" id="GO:0007165">
    <property type="term" value="P:signal transduction"/>
    <property type="evidence" value="ECO:0007669"/>
    <property type="project" value="InterPro"/>
</dbReference>
<dbReference type="Gene3D" id="3.60.40.10">
    <property type="entry name" value="PPM-type phosphatase domain"/>
    <property type="match status" value="1"/>
</dbReference>
<dbReference type="PROSITE" id="PS50853">
    <property type="entry name" value="FN3"/>
    <property type="match status" value="1"/>
</dbReference>
<dbReference type="SMART" id="SM00331">
    <property type="entry name" value="PP2C_SIG"/>
    <property type="match status" value="1"/>
</dbReference>
<feature type="transmembrane region" description="Helical" evidence="2">
    <location>
        <begin position="817"/>
        <end position="840"/>
    </location>
</feature>
<dbReference type="PANTHER" id="PTHR43156">
    <property type="entry name" value="STAGE II SPORULATION PROTEIN E-RELATED"/>
    <property type="match status" value="1"/>
</dbReference>
<evidence type="ECO:0000313" key="5">
    <source>
        <dbReference type="EMBL" id="AEJ19202.1"/>
    </source>
</evidence>
<feature type="domain" description="Fibronectin type-III" evidence="3">
    <location>
        <begin position="408"/>
        <end position="503"/>
    </location>
</feature>
<evidence type="ECO:0000259" key="4">
    <source>
        <dbReference type="PROSITE" id="PS50885"/>
    </source>
</evidence>
<dbReference type="SUPFAM" id="SSF50939">
    <property type="entry name" value="Sialidases"/>
    <property type="match status" value="1"/>
</dbReference>
<reference evidence="6" key="1">
    <citation type="journal article" date="2013" name="Stand. Genomic Sci.">
        <title>Genome sequence of the thermophilic fresh-water bacterium Spirochaeta caldaria type strain (H1(T)), reclassification of Spirochaeta caldaria, Spirochaeta stenostrepta, and Spirochaeta zuelzerae in the genus Treponema as Treponema caldaria comb. nov., Treponema stenostrepta comb. nov., and Treponema zuelzerae comb. nov., and emendation of the genus Treponema.</title>
        <authorList>
            <person name="Abt B."/>
            <person name="Goker M."/>
            <person name="Scheuner C."/>
            <person name="Han C."/>
            <person name="Lu M."/>
            <person name="Misra M."/>
            <person name="Lapidus A."/>
            <person name="Nolan M."/>
            <person name="Lucas S."/>
            <person name="Hammon N."/>
            <person name="Deshpande S."/>
            <person name="Cheng J.F."/>
            <person name="Tapia R."/>
            <person name="Goodwin L.A."/>
            <person name="Pitluck S."/>
            <person name="Liolios K."/>
            <person name="Pagani I."/>
            <person name="Ivanova N."/>
            <person name="Mavromatis K."/>
            <person name="Mikhailova N."/>
            <person name="Huntemann M."/>
            <person name="Pati A."/>
            <person name="Chen A."/>
            <person name="Palaniappan K."/>
            <person name="Land M."/>
            <person name="Hauser L."/>
            <person name="Jeffries C.D."/>
            <person name="Rohde M."/>
            <person name="Spring S."/>
            <person name="Gronow S."/>
            <person name="Detter J.C."/>
            <person name="Bristow J."/>
            <person name="Eisen J.A."/>
            <person name="Markowitz V."/>
            <person name="Hugenholtz P."/>
            <person name="Kyrpides N.C."/>
            <person name="Woyke T."/>
            <person name="Klenk H.P."/>
        </authorList>
    </citation>
    <scope>NUCLEOTIDE SEQUENCE</scope>
    <source>
        <strain evidence="6">ATCC 51460 / DSM 7334 / H1</strain>
    </source>
</reference>
<organism evidence="5 6">
    <name type="scientific">Gracilinema caldarium (strain ATCC 51460 / DSM 7334 / H1)</name>
    <name type="common">Treponema caldarium</name>
    <dbReference type="NCBI Taxonomy" id="744872"/>
    <lineage>
        <taxon>Bacteria</taxon>
        <taxon>Pseudomonadati</taxon>
        <taxon>Spirochaetota</taxon>
        <taxon>Spirochaetia</taxon>
        <taxon>Spirochaetales</taxon>
        <taxon>Breznakiellaceae</taxon>
        <taxon>Gracilinema</taxon>
    </lineage>
</organism>
<dbReference type="OrthoDB" id="9763484at2"/>
<dbReference type="GO" id="GO:0016020">
    <property type="term" value="C:membrane"/>
    <property type="evidence" value="ECO:0007669"/>
    <property type="project" value="InterPro"/>
</dbReference>
<dbReference type="InterPro" id="IPR003961">
    <property type="entry name" value="FN3_dom"/>
</dbReference>
<dbReference type="CDD" id="cd06225">
    <property type="entry name" value="HAMP"/>
    <property type="match status" value="1"/>
</dbReference>
<dbReference type="InterPro" id="IPR001932">
    <property type="entry name" value="PPM-type_phosphatase-like_dom"/>
</dbReference>
<dbReference type="InterPro" id="IPR036278">
    <property type="entry name" value="Sialidase_sf"/>
</dbReference>
<sequence>MKKLAALYQCLPSLLLLLCGMLVAPALFGQDVFYWENPVLFSPGAARFPVSSTNGKLSVLLWQESNASTITLSLAVKTPDQDWVIRRSIAGPYPYSGSEPAIASVVVDARDRIIIAVGLPSNETEILISNDQGLSFSAMRLKGDINSTISPRIVTRSDGGYYLFVTRGQEQSLSIFYSRSEDGLTWTDFTPFVSDSRLKLTFLPSHTTLGSTDYVVFQALTGDVRPTFQLFMTTSSDGGRNWTSPRQVTNFLDPYVANRREPEYFDNQRPFILGAKNTLFLVWERRPSNGNPQVYGMELKPDGQILGTAEQISPRGVYANNPVVLPVNGRWTVFWFDNRRGQNRIYMAQKKGLDWEDTDLSASSGEATFARPILDRSGLYVFWQTQRASQNRLVLLAPDTTVAKPPLRPLNFKNGERLRTDKVQIAWSMPEDSSGILGYSYIWTRDPEEVPPKTIKVYATTTRTEQFAQEDGPWYFAIRAQDFAGNWSDPSIVYFIRDTTPPPAASIIGPDIDENGFLISNTFTIQWNPPPASDVGGYTWNLEYLGPGDLFGQLSLADFETKLKATYPSVSSPVRFMGKDTQASFTNLDNGIWRFTLSVVDTVGNISQPAVYYFRTNKYIPFTIVRYLDVKQDEQGKLMVTILGRGYLEGGNITSIFIDRDGLAPYDREYFLEQGHYRIVSDREIGGITVEDLDAGSYHIGLVHSGRGLYRTGPLLQVDEMGTVKFGDFTQVWQPSWSRAPKRTFTVDVALFSVFAIIMFALLGLFIAVRGIGSVVAETAMLRMDAVALITGEPMTVEKQKAVTRIKRRGMGLGIKLAIFTIILVSMVVLMVSVPLTLMMTRTQERTLLQGLRDRSRVLLESLASGARAYLPAQNVLELGFLPAQTSAVPEAIYATITGFGARVTIFSDHVWATNDPDILTKIDTPEFQPGLSRLKDPISPRIASIAQELDEQARSEVGDISKTIADLTREALTLALKTDAESVRRRDDIQTTTRNLEARLNEKLTQLASNIGSEPEFPTDKLPPKGQSRYIFFKPVLYRQGADDLYFRGLVRLEVTIDSIYAQVDSGRRSLVQVTALIALIALVIGVIGAILVSVYIVSPILKLVEHVKKIKDTEDKSELEGHEISIKSRDEIAVLGDTINEMTHGLVKAALASKDLTIGKEVQKKFIPLETDAQGNKLTTGHLDAKYAEFFGYYEGAKGVSGDYFDYINLDDRYFAVIKCDVAGKGVPAALIMVQVATLFLNSFRNWKPTPEGLNISRVVYEINDLLEKLKFKGRFAAFTLCLFDSQTGLVRFCNAGDNIVHWFDASSGSLQTLTLPPSPAAGVLDNDLIDMKGGYQIQTLQLDPGDVLFLYTDGIEEAKRNFRNSTYEVITCTEGENGTAHGNHVAGQSDEELGYDRVSAIIDAVFNRRLFILEKYHNPDSEQKLVFDFTTCQGTITEAVMALVSVEKIFRLYKDPACRPDERILVDKKIDEFLKAHFKQYGFYIQEKMENAQQKEYLYYMGLREDEQYDDLTILGIRRK</sequence>
<evidence type="ECO:0000256" key="2">
    <source>
        <dbReference type="SAM" id="Phobius"/>
    </source>
</evidence>
<dbReference type="Pfam" id="PF07228">
    <property type="entry name" value="SpoIIE"/>
    <property type="match status" value="1"/>
</dbReference>
<protein>
    <submittedName>
        <fullName evidence="5">Protein serine/threonine phosphatase with extracellular sensor</fullName>
    </submittedName>
</protein>
<keyword evidence="1" id="KW-0378">Hydrolase</keyword>
<dbReference type="InterPro" id="IPR036116">
    <property type="entry name" value="FN3_sf"/>
</dbReference>
<dbReference type="STRING" id="744872.Spica_1053"/>
<dbReference type="Gene3D" id="6.10.340.10">
    <property type="match status" value="1"/>
</dbReference>
<dbReference type="CDD" id="cd15482">
    <property type="entry name" value="Sialidase_non-viral"/>
    <property type="match status" value="1"/>
</dbReference>
<dbReference type="RefSeq" id="WP_013968513.1">
    <property type="nucleotide sequence ID" value="NC_015732.1"/>
</dbReference>
<dbReference type="InterPro" id="IPR003660">
    <property type="entry name" value="HAMP_dom"/>
</dbReference>
<dbReference type="EMBL" id="CP002868">
    <property type="protein sequence ID" value="AEJ19202.1"/>
    <property type="molecule type" value="Genomic_DNA"/>
</dbReference>
<dbReference type="InterPro" id="IPR036457">
    <property type="entry name" value="PPM-type-like_dom_sf"/>
</dbReference>
<dbReference type="SUPFAM" id="SSF49265">
    <property type="entry name" value="Fibronectin type III"/>
    <property type="match status" value="1"/>
</dbReference>
<dbReference type="SUPFAM" id="SSF81606">
    <property type="entry name" value="PP2C-like"/>
    <property type="match status" value="1"/>
</dbReference>